<reference evidence="1" key="1">
    <citation type="journal article" date="2015" name="Nature">
        <title>Complex archaea that bridge the gap between prokaryotes and eukaryotes.</title>
        <authorList>
            <person name="Spang A."/>
            <person name="Saw J.H."/>
            <person name="Jorgensen S.L."/>
            <person name="Zaremba-Niedzwiedzka K."/>
            <person name="Martijn J."/>
            <person name="Lind A.E."/>
            <person name="van Eijk R."/>
            <person name="Schleper C."/>
            <person name="Guy L."/>
            <person name="Ettema T.J."/>
        </authorList>
    </citation>
    <scope>NUCLEOTIDE SEQUENCE</scope>
</reference>
<gene>
    <name evidence="1" type="ORF">LCGC14_2461560</name>
</gene>
<sequence length="38" mass="4142">DIFFGFFVFFFFGSGTTSLGLTGEIVTGVKETRANLAF</sequence>
<comment type="caution">
    <text evidence="1">The sequence shown here is derived from an EMBL/GenBank/DDBJ whole genome shotgun (WGS) entry which is preliminary data.</text>
</comment>
<dbReference type="AlphaFoldDB" id="A0A0F9BD49"/>
<evidence type="ECO:0000313" key="1">
    <source>
        <dbReference type="EMBL" id="KKL19829.1"/>
    </source>
</evidence>
<proteinExistence type="predicted"/>
<organism evidence="1">
    <name type="scientific">marine sediment metagenome</name>
    <dbReference type="NCBI Taxonomy" id="412755"/>
    <lineage>
        <taxon>unclassified sequences</taxon>
        <taxon>metagenomes</taxon>
        <taxon>ecological metagenomes</taxon>
    </lineage>
</organism>
<protein>
    <submittedName>
        <fullName evidence="1">Uncharacterized protein</fullName>
    </submittedName>
</protein>
<dbReference type="EMBL" id="LAZR01038337">
    <property type="protein sequence ID" value="KKL19829.1"/>
    <property type="molecule type" value="Genomic_DNA"/>
</dbReference>
<accession>A0A0F9BD49</accession>
<feature type="non-terminal residue" evidence="1">
    <location>
        <position position="1"/>
    </location>
</feature>
<name>A0A0F9BD49_9ZZZZ</name>